<dbReference type="AlphaFoldDB" id="A0A1G7ZTR7"/>
<dbReference type="Pfam" id="PF02699">
    <property type="entry name" value="YajC"/>
    <property type="match status" value="1"/>
</dbReference>
<evidence type="ECO:0000256" key="7">
    <source>
        <dbReference type="ARBA" id="ARBA00022989"/>
    </source>
</evidence>
<organism evidence="12 13">
    <name type="scientific">Agrococcus jejuensis</name>
    <dbReference type="NCBI Taxonomy" id="399736"/>
    <lineage>
        <taxon>Bacteria</taxon>
        <taxon>Bacillati</taxon>
        <taxon>Actinomycetota</taxon>
        <taxon>Actinomycetes</taxon>
        <taxon>Micrococcales</taxon>
        <taxon>Microbacteriaceae</taxon>
        <taxon>Agrococcus</taxon>
    </lineage>
</organism>
<dbReference type="InterPro" id="IPR003849">
    <property type="entry name" value="Preprotein_translocase_YajC"/>
</dbReference>
<evidence type="ECO:0000256" key="5">
    <source>
        <dbReference type="ARBA" id="ARBA00022692"/>
    </source>
</evidence>
<proteinExistence type="inferred from homology"/>
<accession>A0A1G7ZTR7</accession>
<evidence type="ECO:0000256" key="2">
    <source>
        <dbReference type="ARBA" id="ARBA00006742"/>
    </source>
</evidence>
<dbReference type="PANTHER" id="PTHR33909">
    <property type="entry name" value="SEC TRANSLOCON ACCESSORY COMPLEX SUBUNIT YAJC"/>
    <property type="match status" value="1"/>
</dbReference>
<dbReference type="RefSeq" id="WP_092501492.1">
    <property type="nucleotide sequence ID" value="NZ_LT629695.1"/>
</dbReference>
<dbReference type="SMART" id="SM01323">
    <property type="entry name" value="YajC"/>
    <property type="match status" value="1"/>
</dbReference>
<keyword evidence="7 11" id="KW-1133">Transmembrane helix</keyword>
<evidence type="ECO:0000256" key="10">
    <source>
        <dbReference type="SAM" id="MobiDB-lite"/>
    </source>
</evidence>
<feature type="region of interest" description="Disordered" evidence="10">
    <location>
        <begin position="100"/>
        <end position="127"/>
    </location>
</feature>
<keyword evidence="3" id="KW-0813">Transport</keyword>
<evidence type="ECO:0000256" key="11">
    <source>
        <dbReference type="SAM" id="Phobius"/>
    </source>
</evidence>
<dbReference type="GO" id="GO:0015031">
    <property type="term" value="P:protein transport"/>
    <property type="evidence" value="ECO:0007669"/>
    <property type="project" value="UniProtKB-KW"/>
</dbReference>
<keyword evidence="8" id="KW-0811">Translocation</keyword>
<feature type="compositionally biased region" description="Acidic residues" evidence="10">
    <location>
        <begin position="104"/>
        <end position="118"/>
    </location>
</feature>
<reference evidence="13" key="1">
    <citation type="submission" date="2016-10" db="EMBL/GenBank/DDBJ databases">
        <authorList>
            <person name="Varghese N."/>
            <person name="Submissions S."/>
        </authorList>
    </citation>
    <scope>NUCLEOTIDE SEQUENCE [LARGE SCALE GENOMIC DNA]</scope>
    <source>
        <strain evidence="13">DSM 22002</strain>
    </source>
</reference>
<evidence type="ECO:0000313" key="13">
    <source>
        <dbReference type="Proteomes" id="UP000198822"/>
    </source>
</evidence>
<dbReference type="GO" id="GO:0005886">
    <property type="term" value="C:plasma membrane"/>
    <property type="evidence" value="ECO:0007669"/>
    <property type="project" value="UniProtKB-SubCell"/>
</dbReference>
<evidence type="ECO:0000313" key="12">
    <source>
        <dbReference type="EMBL" id="SDH11550.1"/>
    </source>
</evidence>
<comment type="subcellular location">
    <subcellularLocation>
        <location evidence="1">Cell membrane</location>
        <topology evidence="1">Single-pass membrane protein</topology>
    </subcellularLocation>
</comment>
<gene>
    <name evidence="12" type="ORF">SAMN04489720_0088</name>
</gene>
<dbReference type="Proteomes" id="UP000198822">
    <property type="component" value="Chromosome I"/>
</dbReference>
<evidence type="ECO:0000256" key="4">
    <source>
        <dbReference type="ARBA" id="ARBA00022475"/>
    </source>
</evidence>
<keyword evidence="5 11" id="KW-0812">Transmembrane</keyword>
<evidence type="ECO:0000256" key="8">
    <source>
        <dbReference type="ARBA" id="ARBA00023010"/>
    </source>
</evidence>
<dbReference type="PANTHER" id="PTHR33909:SF1">
    <property type="entry name" value="SEC TRANSLOCON ACCESSORY COMPLEX SUBUNIT YAJC"/>
    <property type="match status" value="1"/>
</dbReference>
<evidence type="ECO:0000256" key="6">
    <source>
        <dbReference type="ARBA" id="ARBA00022927"/>
    </source>
</evidence>
<evidence type="ECO:0000256" key="3">
    <source>
        <dbReference type="ARBA" id="ARBA00022448"/>
    </source>
</evidence>
<keyword evidence="9 11" id="KW-0472">Membrane</keyword>
<evidence type="ECO:0000256" key="9">
    <source>
        <dbReference type="ARBA" id="ARBA00023136"/>
    </source>
</evidence>
<keyword evidence="13" id="KW-1185">Reference proteome</keyword>
<evidence type="ECO:0000256" key="1">
    <source>
        <dbReference type="ARBA" id="ARBA00004162"/>
    </source>
</evidence>
<sequence>MHLLTQSASDNAQTGGIPFDPLTIGMLLILAVLIFFMFRNSRKRKAQQAELQDKMVAGAEVMTNFGVFGTLLHIDEDKNEALVEVSPGVTLRVHRQTLARVVEDETPAEESPADDAETSGDSTTERP</sequence>
<protein>
    <submittedName>
        <fullName evidence="12">Protein translocase subunit yajC</fullName>
    </submittedName>
</protein>
<keyword evidence="4" id="KW-1003">Cell membrane</keyword>
<comment type="similarity">
    <text evidence="2">Belongs to the YajC family.</text>
</comment>
<keyword evidence="6" id="KW-0653">Protein transport</keyword>
<feature type="transmembrane region" description="Helical" evidence="11">
    <location>
        <begin position="20"/>
        <end position="38"/>
    </location>
</feature>
<dbReference type="EMBL" id="LT629695">
    <property type="protein sequence ID" value="SDH11550.1"/>
    <property type="molecule type" value="Genomic_DNA"/>
</dbReference>
<dbReference type="OrthoDB" id="3267178at2"/>
<dbReference type="STRING" id="399736.SAMN04489720_0088"/>
<name>A0A1G7ZTR7_9MICO</name>